<comment type="caution">
    <text evidence="4">The sequence shown here is derived from an EMBL/GenBank/DDBJ whole genome shotgun (WGS) entry which is preliminary data.</text>
</comment>
<accession>A0A4Y9ZFL2</accession>
<dbReference type="GO" id="GO:1990316">
    <property type="term" value="C:Atg1/ULK1 kinase complex"/>
    <property type="evidence" value="ECO:0007669"/>
    <property type="project" value="TreeGrafter"/>
</dbReference>
<dbReference type="GO" id="GO:0019901">
    <property type="term" value="F:protein kinase binding"/>
    <property type="evidence" value="ECO:0007669"/>
    <property type="project" value="TreeGrafter"/>
</dbReference>
<organism evidence="4 5">
    <name type="scientific">Hericium alpestre</name>
    <dbReference type="NCBI Taxonomy" id="135208"/>
    <lineage>
        <taxon>Eukaryota</taxon>
        <taxon>Fungi</taxon>
        <taxon>Dikarya</taxon>
        <taxon>Basidiomycota</taxon>
        <taxon>Agaricomycotina</taxon>
        <taxon>Agaricomycetes</taxon>
        <taxon>Russulales</taxon>
        <taxon>Hericiaceae</taxon>
        <taxon>Hericium</taxon>
    </lineage>
</organism>
<dbReference type="AlphaFoldDB" id="A0A4Y9ZFL2"/>
<dbReference type="PANTHER" id="PTHR13292">
    <property type="entry name" value="AUTOPHAGY-RELATED PROTEIN 101"/>
    <property type="match status" value="1"/>
</dbReference>
<proteinExistence type="inferred from homology"/>
<dbReference type="OrthoDB" id="10259639at2759"/>
<evidence type="ECO:0000256" key="1">
    <source>
        <dbReference type="ARBA" id="ARBA00007130"/>
    </source>
</evidence>
<evidence type="ECO:0000313" key="5">
    <source>
        <dbReference type="Proteomes" id="UP000298061"/>
    </source>
</evidence>
<reference evidence="4 5" key="1">
    <citation type="submission" date="2019-02" db="EMBL/GenBank/DDBJ databases">
        <title>Genome sequencing of the rare red list fungi Hericium alpestre (H. flagellum).</title>
        <authorList>
            <person name="Buettner E."/>
            <person name="Kellner H."/>
        </authorList>
    </citation>
    <scope>NUCLEOTIDE SEQUENCE [LARGE SCALE GENOMIC DNA]</scope>
    <source>
        <strain evidence="4 5">DSM 108284</strain>
    </source>
</reference>
<keyword evidence="3" id="KW-0072">Autophagy</keyword>
<keyword evidence="5" id="KW-1185">Reference proteome</keyword>
<dbReference type="GO" id="GO:0000045">
    <property type="term" value="P:autophagosome assembly"/>
    <property type="evidence" value="ECO:0007669"/>
    <property type="project" value="TreeGrafter"/>
</dbReference>
<comment type="similarity">
    <text evidence="1">Belongs to the ATG101 family.</text>
</comment>
<dbReference type="Pfam" id="PF07855">
    <property type="entry name" value="ATG101"/>
    <property type="match status" value="1"/>
</dbReference>
<sequence>MNTGHAIITIDIVLDRRNTRDVLHALLHAILFHRLFGTIRPQTFEVLDVTMPGVADPEMERLVDEKVDAFWKGMENGAKRGQISVTFSGKQQKKSWYVLSYEEDVPWEQWYVPASFLPNSVLTSLRIINAEIKQPRSEEERTKFNQTLAATLSKSLYTMLTHTSSEQGRSVVPPITNANVSPFPMAIAVRIDGAEVG</sequence>
<dbReference type="InterPro" id="IPR012445">
    <property type="entry name" value="ATG101"/>
</dbReference>
<evidence type="ECO:0000256" key="3">
    <source>
        <dbReference type="ARBA" id="ARBA00023006"/>
    </source>
</evidence>
<dbReference type="PANTHER" id="PTHR13292:SF0">
    <property type="entry name" value="AUTOPHAGY-RELATED PROTEIN 101"/>
    <property type="match status" value="1"/>
</dbReference>
<dbReference type="Proteomes" id="UP000298061">
    <property type="component" value="Unassembled WGS sequence"/>
</dbReference>
<evidence type="ECO:0000256" key="2">
    <source>
        <dbReference type="ARBA" id="ARBA00018874"/>
    </source>
</evidence>
<evidence type="ECO:0000313" key="4">
    <source>
        <dbReference type="EMBL" id="TFY73234.1"/>
    </source>
</evidence>
<dbReference type="GO" id="GO:0000407">
    <property type="term" value="C:phagophore assembly site"/>
    <property type="evidence" value="ECO:0007669"/>
    <property type="project" value="TreeGrafter"/>
</dbReference>
<dbReference type="EMBL" id="SFCI01003130">
    <property type="protein sequence ID" value="TFY73234.1"/>
    <property type="molecule type" value="Genomic_DNA"/>
</dbReference>
<protein>
    <recommendedName>
        <fullName evidence="2">Autophagy-related protein 101</fullName>
    </recommendedName>
</protein>
<dbReference type="STRING" id="135208.A0A4Y9ZFL2"/>
<name>A0A4Y9ZFL2_9AGAM</name>
<gene>
    <name evidence="4" type="ORF">EWM64_g10779</name>
</gene>